<reference evidence="2 3" key="1">
    <citation type="journal article" date="2016" name="Int. J. Syst. Evol. Microbiol.">
        <title>Nocardioides albidus sp. nov., an actinobacterium isolated from garden soil.</title>
        <authorList>
            <person name="Singh H."/>
            <person name="Du J."/>
            <person name="Trinh H."/>
            <person name="Won K."/>
            <person name="Yang J.E."/>
            <person name="Yin C."/>
            <person name="Kook M."/>
            <person name="Yi T.H."/>
        </authorList>
    </citation>
    <scope>NUCLEOTIDE SEQUENCE [LARGE SCALE GENOMIC DNA]</scope>
    <source>
        <strain evidence="2 3">CCTCC AB 2015297</strain>
    </source>
</reference>
<comment type="caution">
    <text evidence="2">The sequence shown here is derived from an EMBL/GenBank/DDBJ whole genome shotgun (WGS) entry which is preliminary data.</text>
</comment>
<dbReference type="InterPro" id="IPR015168">
    <property type="entry name" value="SsuA/THI5"/>
</dbReference>
<sequence>MSRVITGTGMSRRSFLRNSSTLGLLAAGAVGGVPLLAACGADEGSAGGSNAFDVKLPWIANTEYAGLFVAEHDKLYADAGLRPNFIPGGPNSAVIPLVASRKALVGIEAIPENVANAIHSGSKIKMVGALLQRSPECWVSLSSAPITQPKDIEGKRLGITLAGKNTALVFMKQNGVDTSKVELVPIQFDPAPLVAGEIDALWGLASNQPVSLEQQGHPATVMPLADYGFNRMQNVIMVTEETLADDKAADRVRTFLEVSQDGWAKALADPAKAAQVTVDKYGKDTGLKVEDQTKSLEAMKPFIERPAGDTHPQFWMTDELIAQTIESLGFIDIKADPSMFTNELLK</sequence>
<dbReference type="EMBL" id="VDMP01000027">
    <property type="protein sequence ID" value="TNM36480.1"/>
    <property type="molecule type" value="Genomic_DNA"/>
</dbReference>
<keyword evidence="3" id="KW-1185">Reference proteome</keyword>
<dbReference type="PANTHER" id="PTHR31528">
    <property type="entry name" value="4-AMINO-5-HYDROXYMETHYL-2-METHYLPYRIMIDINE PHOSPHATE SYNTHASE THI11-RELATED"/>
    <property type="match status" value="1"/>
</dbReference>
<feature type="domain" description="SsuA/THI5-like" evidence="1">
    <location>
        <begin position="61"/>
        <end position="273"/>
    </location>
</feature>
<protein>
    <submittedName>
        <fullName evidence="2">ABC transporter substrate-binding protein</fullName>
    </submittedName>
</protein>
<dbReference type="Gene3D" id="3.40.190.10">
    <property type="entry name" value="Periplasmic binding protein-like II"/>
    <property type="match status" value="2"/>
</dbReference>
<dbReference type="PROSITE" id="PS51318">
    <property type="entry name" value="TAT"/>
    <property type="match status" value="1"/>
</dbReference>
<accession>A0A5C4VKW4</accession>
<evidence type="ECO:0000259" key="1">
    <source>
        <dbReference type="Pfam" id="PF09084"/>
    </source>
</evidence>
<evidence type="ECO:0000313" key="2">
    <source>
        <dbReference type="EMBL" id="TNM36480.1"/>
    </source>
</evidence>
<dbReference type="Proteomes" id="UP000313231">
    <property type="component" value="Unassembled WGS sequence"/>
</dbReference>
<dbReference type="GO" id="GO:0009228">
    <property type="term" value="P:thiamine biosynthetic process"/>
    <property type="evidence" value="ECO:0007669"/>
    <property type="project" value="InterPro"/>
</dbReference>
<dbReference type="InterPro" id="IPR027939">
    <property type="entry name" value="NMT1/THI5"/>
</dbReference>
<dbReference type="AlphaFoldDB" id="A0A5C4VKW4"/>
<evidence type="ECO:0000313" key="3">
    <source>
        <dbReference type="Proteomes" id="UP000313231"/>
    </source>
</evidence>
<dbReference type="SUPFAM" id="SSF53850">
    <property type="entry name" value="Periplasmic binding protein-like II"/>
    <property type="match status" value="1"/>
</dbReference>
<dbReference type="PANTHER" id="PTHR31528:SF3">
    <property type="entry name" value="THIAMINE BIOSYNTHESIS PROTEIN HI_0357-RELATED"/>
    <property type="match status" value="1"/>
</dbReference>
<name>A0A5C4VKW4_9ACTN</name>
<dbReference type="Pfam" id="PF09084">
    <property type="entry name" value="NMT1"/>
    <property type="match status" value="1"/>
</dbReference>
<proteinExistence type="predicted"/>
<organism evidence="2 3">
    <name type="scientific">Nocardioides albidus</name>
    <dbReference type="NCBI Taxonomy" id="1517589"/>
    <lineage>
        <taxon>Bacteria</taxon>
        <taxon>Bacillati</taxon>
        <taxon>Actinomycetota</taxon>
        <taxon>Actinomycetes</taxon>
        <taxon>Propionibacteriales</taxon>
        <taxon>Nocardioidaceae</taxon>
        <taxon>Nocardioides</taxon>
    </lineage>
</organism>
<gene>
    <name evidence="2" type="ORF">FHP29_20310</name>
</gene>
<dbReference type="InterPro" id="IPR006311">
    <property type="entry name" value="TAT_signal"/>
</dbReference>